<gene>
    <name evidence="2" type="ORF">DPMN_127327</name>
</gene>
<organism evidence="2 3">
    <name type="scientific">Dreissena polymorpha</name>
    <name type="common">Zebra mussel</name>
    <name type="synonym">Mytilus polymorpha</name>
    <dbReference type="NCBI Taxonomy" id="45954"/>
    <lineage>
        <taxon>Eukaryota</taxon>
        <taxon>Metazoa</taxon>
        <taxon>Spiralia</taxon>
        <taxon>Lophotrochozoa</taxon>
        <taxon>Mollusca</taxon>
        <taxon>Bivalvia</taxon>
        <taxon>Autobranchia</taxon>
        <taxon>Heteroconchia</taxon>
        <taxon>Euheterodonta</taxon>
        <taxon>Imparidentia</taxon>
        <taxon>Neoheterodontei</taxon>
        <taxon>Myida</taxon>
        <taxon>Dreissenoidea</taxon>
        <taxon>Dreissenidae</taxon>
        <taxon>Dreissena</taxon>
    </lineage>
</organism>
<protein>
    <submittedName>
        <fullName evidence="2">Uncharacterized protein</fullName>
    </submittedName>
</protein>
<feature type="region of interest" description="Disordered" evidence="1">
    <location>
        <begin position="21"/>
        <end position="42"/>
    </location>
</feature>
<dbReference type="EMBL" id="JAIWYP010000005">
    <property type="protein sequence ID" value="KAH3825452.1"/>
    <property type="molecule type" value="Genomic_DNA"/>
</dbReference>
<dbReference type="AlphaFoldDB" id="A0A9D4H514"/>
<evidence type="ECO:0000313" key="2">
    <source>
        <dbReference type="EMBL" id="KAH3825452.1"/>
    </source>
</evidence>
<evidence type="ECO:0000256" key="1">
    <source>
        <dbReference type="SAM" id="MobiDB-lite"/>
    </source>
</evidence>
<dbReference type="Proteomes" id="UP000828390">
    <property type="component" value="Unassembled WGS sequence"/>
</dbReference>
<reference evidence="2" key="2">
    <citation type="submission" date="2020-11" db="EMBL/GenBank/DDBJ databases">
        <authorList>
            <person name="McCartney M.A."/>
            <person name="Auch B."/>
            <person name="Kono T."/>
            <person name="Mallez S."/>
            <person name="Becker A."/>
            <person name="Gohl D.M."/>
            <person name="Silverstein K.A.T."/>
            <person name="Koren S."/>
            <person name="Bechman K.B."/>
            <person name="Herman A."/>
            <person name="Abrahante J.E."/>
            <person name="Garbe J."/>
        </authorList>
    </citation>
    <scope>NUCLEOTIDE SEQUENCE</scope>
    <source>
        <strain evidence="2">Duluth1</strain>
        <tissue evidence="2">Whole animal</tissue>
    </source>
</reference>
<accession>A0A9D4H514</accession>
<sequence length="119" mass="13340">MKDALLPAPRALSCLYGLSSRHTPSTRTPERFPQHVKRTGYRRPSTLRLSSQGHPLENLVCISAHCSPRPSSTLPPPLLPFLFRRCSETTIYLRTITIPLSDPSKFWESAKSAGKDVRV</sequence>
<evidence type="ECO:0000313" key="3">
    <source>
        <dbReference type="Proteomes" id="UP000828390"/>
    </source>
</evidence>
<reference evidence="2" key="1">
    <citation type="journal article" date="2019" name="bioRxiv">
        <title>The Genome of the Zebra Mussel, Dreissena polymorpha: A Resource for Invasive Species Research.</title>
        <authorList>
            <person name="McCartney M.A."/>
            <person name="Auch B."/>
            <person name="Kono T."/>
            <person name="Mallez S."/>
            <person name="Zhang Y."/>
            <person name="Obille A."/>
            <person name="Becker A."/>
            <person name="Abrahante J.E."/>
            <person name="Garbe J."/>
            <person name="Badalamenti J.P."/>
            <person name="Herman A."/>
            <person name="Mangelson H."/>
            <person name="Liachko I."/>
            <person name="Sullivan S."/>
            <person name="Sone E.D."/>
            <person name="Koren S."/>
            <person name="Silverstein K.A.T."/>
            <person name="Beckman K.B."/>
            <person name="Gohl D.M."/>
        </authorList>
    </citation>
    <scope>NUCLEOTIDE SEQUENCE</scope>
    <source>
        <strain evidence="2">Duluth1</strain>
        <tissue evidence="2">Whole animal</tissue>
    </source>
</reference>
<name>A0A9D4H514_DREPO</name>
<keyword evidence="3" id="KW-1185">Reference proteome</keyword>
<comment type="caution">
    <text evidence="2">The sequence shown here is derived from an EMBL/GenBank/DDBJ whole genome shotgun (WGS) entry which is preliminary data.</text>
</comment>
<proteinExistence type="predicted"/>